<keyword evidence="1" id="KW-1133">Transmembrane helix</keyword>
<keyword evidence="1" id="KW-0472">Membrane</keyword>
<feature type="transmembrane region" description="Helical" evidence="1">
    <location>
        <begin position="12"/>
        <end position="37"/>
    </location>
</feature>
<dbReference type="RefSeq" id="WP_274494928.1">
    <property type="nucleotide sequence ID" value="NZ_CP118166.1"/>
</dbReference>
<dbReference type="EMBL" id="CP118166">
    <property type="protein sequence ID" value="WDI32972.1"/>
    <property type="molecule type" value="Genomic_DNA"/>
</dbReference>
<keyword evidence="3" id="KW-1185">Reference proteome</keyword>
<reference evidence="2" key="1">
    <citation type="submission" date="2023-02" db="EMBL/GenBank/DDBJ databases">
        <title>Genome sequence of Hyphococcus flavus.</title>
        <authorList>
            <person name="Rong J.-C."/>
            <person name="Zhao Q."/>
            <person name="Yi M."/>
            <person name="Wu J.-Y."/>
        </authorList>
    </citation>
    <scope>NUCLEOTIDE SEQUENCE</scope>
    <source>
        <strain evidence="2">MCCC 1K03223</strain>
    </source>
</reference>
<evidence type="ECO:0000313" key="2">
    <source>
        <dbReference type="EMBL" id="WDI32972.1"/>
    </source>
</evidence>
<organism evidence="2 3">
    <name type="scientific">Hyphococcus flavus</name>
    <dbReference type="NCBI Taxonomy" id="1866326"/>
    <lineage>
        <taxon>Bacteria</taxon>
        <taxon>Pseudomonadati</taxon>
        <taxon>Pseudomonadota</taxon>
        <taxon>Alphaproteobacteria</taxon>
        <taxon>Parvularculales</taxon>
        <taxon>Parvularculaceae</taxon>
        <taxon>Hyphococcus</taxon>
    </lineage>
</organism>
<gene>
    <name evidence="2" type="ORF">PUV54_07145</name>
</gene>
<accession>A0AAE9ZHL5</accession>
<evidence type="ECO:0000313" key="3">
    <source>
        <dbReference type="Proteomes" id="UP001214043"/>
    </source>
</evidence>
<dbReference type="AlphaFoldDB" id="A0AAE9ZHL5"/>
<keyword evidence="1" id="KW-0812">Transmembrane</keyword>
<sequence>MVIVAHWTLANVLYYFFKNGAVNYIAPFIIIFLALFYTFSKSKTLNGAFIHRVFFGYYSLYFLINLWHLLGRFLFPETLLANYWFSLAASNIVFILIVLTMWGLAILKFLDNHSDGGLMGVYKRNIHHWRKWFGGK</sequence>
<name>A0AAE9ZHL5_9PROT</name>
<feature type="transmembrane region" description="Helical" evidence="1">
    <location>
        <begin position="82"/>
        <end position="107"/>
    </location>
</feature>
<dbReference type="Proteomes" id="UP001214043">
    <property type="component" value="Chromosome"/>
</dbReference>
<dbReference type="KEGG" id="hfl:PUV54_07145"/>
<feature type="transmembrane region" description="Helical" evidence="1">
    <location>
        <begin position="49"/>
        <end position="70"/>
    </location>
</feature>
<proteinExistence type="predicted"/>
<protein>
    <submittedName>
        <fullName evidence="2">Uncharacterized protein</fullName>
    </submittedName>
</protein>
<evidence type="ECO:0000256" key="1">
    <source>
        <dbReference type="SAM" id="Phobius"/>
    </source>
</evidence>